<dbReference type="InterPro" id="IPR027939">
    <property type="entry name" value="NMT1/THI5"/>
</dbReference>
<dbReference type="InterPro" id="IPR006311">
    <property type="entry name" value="TAT_signal"/>
</dbReference>
<evidence type="ECO:0000256" key="9">
    <source>
        <dbReference type="ARBA" id="ARBA00023004"/>
    </source>
</evidence>
<evidence type="ECO:0000256" key="7">
    <source>
        <dbReference type="ARBA" id="ARBA00022898"/>
    </source>
</evidence>
<evidence type="ECO:0000256" key="8">
    <source>
        <dbReference type="ARBA" id="ARBA00022977"/>
    </source>
</evidence>
<evidence type="ECO:0000256" key="1">
    <source>
        <dbReference type="ARBA" id="ARBA00003469"/>
    </source>
</evidence>
<keyword evidence="5" id="KW-0808">Transferase</keyword>
<comment type="pathway">
    <text evidence="2">Cofactor biosynthesis; thiamine diphosphate biosynthesis.</text>
</comment>
<keyword evidence="7" id="KW-0663">Pyridoxal phosphate</keyword>
<dbReference type="PROSITE" id="PS51318">
    <property type="entry name" value="TAT"/>
    <property type="match status" value="1"/>
</dbReference>
<keyword evidence="9" id="KW-0408">Iron</keyword>
<evidence type="ECO:0000313" key="15">
    <source>
        <dbReference type="Proteomes" id="UP000317078"/>
    </source>
</evidence>
<feature type="chain" id="PRO_5021224630" description="Thiamine pyrimidine synthase" evidence="12">
    <location>
        <begin position="24"/>
        <end position="345"/>
    </location>
</feature>
<comment type="function">
    <text evidence="1">Responsible for the formation of the pyrimidine heterocycle in the thiamine biosynthesis pathway. Catalyzes the formation of hydroxymethylpyrimidine phosphate (HMP-P) from histidine and pyridoxal phosphate (PLP). The protein uses PLP and the active site histidine to form HMP-P, generating an inactive enzyme. The enzyme can only undergo a single turnover, which suggests it is a suicide enzyme.</text>
</comment>
<dbReference type="PANTHER" id="PTHR31528:SF1">
    <property type="entry name" value="4-AMINO-5-HYDROXYMETHYL-2-METHYLPYRIMIDINE PHOSPHATE SYNTHASE THI11-RELATED"/>
    <property type="match status" value="1"/>
</dbReference>
<keyword evidence="6" id="KW-0479">Metal-binding</keyword>
<dbReference type="SUPFAM" id="SSF53850">
    <property type="entry name" value="Periplasmic binding protein-like II"/>
    <property type="match status" value="1"/>
</dbReference>
<feature type="domain" description="SsuA/THI5-like" evidence="13">
    <location>
        <begin position="53"/>
        <end position="260"/>
    </location>
</feature>
<dbReference type="Gene3D" id="3.40.190.10">
    <property type="entry name" value="Periplasmic binding protein-like II"/>
    <property type="match status" value="2"/>
</dbReference>
<name>A0A502GFW8_9PROT</name>
<evidence type="ECO:0000256" key="3">
    <source>
        <dbReference type="ARBA" id="ARBA00009406"/>
    </source>
</evidence>
<keyword evidence="8" id="KW-0784">Thiamine biosynthesis</keyword>
<gene>
    <name evidence="14" type="ORF">EAH89_03815</name>
</gene>
<dbReference type="EMBL" id="RCZP01000002">
    <property type="protein sequence ID" value="TPG60502.1"/>
    <property type="molecule type" value="Genomic_DNA"/>
</dbReference>
<comment type="subunit">
    <text evidence="4">Homodimer.</text>
</comment>
<dbReference type="GO" id="GO:0046872">
    <property type="term" value="F:metal ion binding"/>
    <property type="evidence" value="ECO:0007669"/>
    <property type="project" value="UniProtKB-KW"/>
</dbReference>
<feature type="signal peptide" evidence="12">
    <location>
        <begin position="1"/>
        <end position="23"/>
    </location>
</feature>
<sequence>MNRHLSRRGLLAGGAALAGTALAMPRLARAQPMAKLRFALDWAKQGPNAYVTLGHEKGFFREVGIDATVDRGFGSGRVPTDIAAGAYDMGQADINPVIKFMAENPGAGLAIVGLWGDRSLLCAVTRADGAVRAPKDLEGKTLAAPESDAGRQLFPAFARAAGVDAAKVNWMTVSPELREPMLVQKRADGVTGAITSVGMSLKALGLDFPQQRVMYYRDHGLDLLGTCYVTTRAFAERNPEVVRNAQRALFRALIYANANRAESIALLKKVEPLTDVAIETERQAISMEQGVISDHVMANGLSNPDPARFQRAIEAVESAYGMAPRLKVADIYTDRFLPPAAERRL</sequence>
<keyword evidence="15" id="KW-1185">Reference proteome</keyword>
<comment type="catalytic activity">
    <reaction evidence="11">
        <text>N(6)-(pyridoxal phosphate)-L-lysyl-[4-amino-5-hydroxymethyl-2-methylpyrimidine phosphate synthase] + L-histidyl-[4-amino-5-hydroxymethyl-2-methylpyrimidine phosphate synthase] + 2 Fe(3+) + 4 H2O = L-lysyl-[4-amino-5-hydroxymethyl-2-methylpyrimidine phosphate synthase] + (2S)-2-amino-5-hydroxy-4-oxopentanoyl-[4-amino-5-hydroxymethyl-2-methylpyrimidine phosphate synthase] + 4-amino-2-methyl-5-(phosphooxymethyl)pyrimidine + 3-oxopropanoate + 2 Fe(2+) + 2 H(+)</text>
        <dbReference type="Rhea" id="RHEA:65756"/>
        <dbReference type="Rhea" id="RHEA-COMP:16892"/>
        <dbReference type="Rhea" id="RHEA-COMP:16893"/>
        <dbReference type="Rhea" id="RHEA-COMP:16894"/>
        <dbReference type="Rhea" id="RHEA-COMP:16895"/>
        <dbReference type="ChEBI" id="CHEBI:15377"/>
        <dbReference type="ChEBI" id="CHEBI:15378"/>
        <dbReference type="ChEBI" id="CHEBI:29033"/>
        <dbReference type="ChEBI" id="CHEBI:29034"/>
        <dbReference type="ChEBI" id="CHEBI:29969"/>
        <dbReference type="ChEBI" id="CHEBI:29979"/>
        <dbReference type="ChEBI" id="CHEBI:33190"/>
        <dbReference type="ChEBI" id="CHEBI:58354"/>
        <dbReference type="ChEBI" id="CHEBI:143915"/>
        <dbReference type="ChEBI" id="CHEBI:157692"/>
    </reaction>
    <physiologicalReaction direction="left-to-right" evidence="11">
        <dbReference type="Rhea" id="RHEA:65757"/>
    </physiologicalReaction>
</comment>
<protein>
    <recommendedName>
        <fullName evidence="10">Thiamine pyrimidine synthase</fullName>
    </recommendedName>
</protein>
<evidence type="ECO:0000256" key="6">
    <source>
        <dbReference type="ARBA" id="ARBA00022723"/>
    </source>
</evidence>
<dbReference type="RefSeq" id="WP_140881430.1">
    <property type="nucleotide sequence ID" value="NZ_RCZP01000002.1"/>
</dbReference>
<dbReference type="AlphaFoldDB" id="A0A502GFW8"/>
<evidence type="ECO:0000256" key="11">
    <source>
        <dbReference type="ARBA" id="ARBA00048179"/>
    </source>
</evidence>
<evidence type="ECO:0000256" key="5">
    <source>
        <dbReference type="ARBA" id="ARBA00022679"/>
    </source>
</evidence>
<dbReference type="Pfam" id="PF09084">
    <property type="entry name" value="NMT1"/>
    <property type="match status" value="1"/>
</dbReference>
<evidence type="ECO:0000313" key="14">
    <source>
        <dbReference type="EMBL" id="TPG60502.1"/>
    </source>
</evidence>
<evidence type="ECO:0000256" key="2">
    <source>
        <dbReference type="ARBA" id="ARBA00004948"/>
    </source>
</evidence>
<evidence type="ECO:0000259" key="13">
    <source>
        <dbReference type="Pfam" id="PF09084"/>
    </source>
</evidence>
<dbReference type="PANTHER" id="PTHR31528">
    <property type="entry name" value="4-AMINO-5-HYDROXYMETHYL-2-METHYLPYRIMIDINE PHOSPHATE SYNTHASE THI11-RELATED"/>
    <property type="match status" value="1"/>
</dbReference>
<comment type="similarity">
    <text evidence="3">Belongs to the NMT1/THI5 family.</text>
</comment>
<dbReference type="OrthoDB" id="9815602at2"/>
<reference evidence="14 15" key="1">
    <citation type="journal article" date="2019" name="Environ. Microbiol.">
        <title>Species interactions and distinct microbial communities in high Arctic permafrost affected cryosols are associated with the CH4 and CO2 gas fluxes.</title>
        <authorList>
            <person name="Altshuler I."/>
            <person name="Hamel J."/>
            <person name="Turney S."/>
            <person name="Magnuson E."/>
            <person name="Levesque R."/>
            <person name="Greer C."/>
            <person name="Whyte L.G."/>
        </authorList>
    </citation>
    <scope>NUCLEOTIDE SEQUENCE [LARGE SCALE GENOMIC DNA]</scope>
    <source>
        <strain evidence="14 15">S9.3B</strain>
    </source>
</reference>
<evidence type="ECO:0000256" key="12">
    <source>
        <dbReference type="SAM" id="SignalP"/>
    </source>
</evidence>
<evidence type="ECO:0000256" key="4">
    <source>
        <dbReference type="ARBA" id="ARBA00011738"/>
    </source>
</evidence>
<evidence type="ECO:0000256" key="10">
    <source>
        <dbReference type="ARBA" id="ARBA00033171"/>
    </source>
</evidence>
<dbReference type="GO" id="GO:0016740">
    <property type="term" value="F:transferase activity"/>
    <property type="evidence" value="ECO:0007669"/>
    <property type="project" value="UniProtKB-KW"/>
</dbReference>
<proteinExistence type="inferred from homology"/>
<organism evidence="14 15">
    <name type="scientific">Muricoccus nepalensis</name>
    <dbReference type="NCBI Taxonomy" id="1854500"/>
    <lineage>
        <taxon>Bacteria</taxon>
        <taxon>Pseudomonadati</taxon>
        <taxon>Pseudomonadota</taxon>
        <taxon>Alphaproteobacteria</taxon>
        <taxon>Acetobacterales</taxon>
        <taxon>Roseomonadaceae</taxon>
        <taxon>Muricoccus</taxon>
    </lineage>
</organism>
<dbReference type="InterPro" id="IPR015168">
    <property type="entry name" value="SsuA/THI5"/>
</dbReference>
<accession>A0A502GFW8</accession>
<dbReference type="Proteomes" id="UP000317078">
    <property type="component" value="Unassembled WGS sequence"/>
</dbReference>
<dbReference type="GO" id="GO:0009228">
    <property type="term" value="P:thiamine biosynthetic process"/>
    <property type="evidence" value="ECO:0007669"/>
    <property type="project" value="UniProtKB-KW"/>
</dbReference>
<comment type="caution">
    <text evidence="14">The sequence shown here is derived from an EMBL/GenBank/DDBJ whole genome shotgun (WGS) entry which is preliminary data.</text>
</comment>
<keyword evidence="12" id="KW-0732">Signal</keyword>